<dbReference type="GO" id="GO:0016324">
    <property type="term" value="C:apical plasma membrane"/>
    <property type="evidence" value="ECO:0007669"/>
    <property type="project" value="TreeGrafter"/>
</dbReference>
<dbReference type="InterPro" id="IPR008937">
    <property type="entry name" value="Ras-like_GEF"/>
</dbReference>
<dbReference type="PANTHER" id="PTHR23113">
    <property type="entry name" value="GUANINE NUCLEOTIDE EXCHANGE FACTOR"/>
    <property type="match status" value="1"/>
</dbReference>
<comment type="caution">
    <text evidence="4">The sequence shown here is derived from an EMBL/GenBank/DDBJ whole genome shotgun (WGS) entry which is preliminary data.</text>
</comment>
<dbReference type="Gene3D" id="1.10.840.10">
    <property type="entry name" value="Ras guanine-nucleotide exchange factors catalytic domain"/>
    <property type="match status" value="1"/>
</dbReference>
<dbReference type="InterPro" id="IPR036964">
    <property type="entry name" value="RASGEF_cat_dom_sf"/>
</dbReference>
<dbReference type="PANTHER" id="PTHR23113:SF249">
    <property type="entry name" value="RAP GUANINE NUCLEOTIDE EXCHANGE FACTOR 6"/>
    <property type="match status" value="1"/>
</dbReference>
<reference evidence="4" key="1">
    <citation type="submission" date="2020-06" db="EMBL/GenBank/DDBJ databases">
        <title>Draft genome of Bugula neritina, a colonial animal packing powerful symbionts and potential medicines.</title>
        <authorList>
            <person name="Rayko M."/>
        </authorList>
    </citation>
    <scope>NUCLEOTIDE SEQUENCE [LARGE SCALE GENOMIC DNA]</scope>
    <source>
        <strain evidence="4">Kwan_BN1</strain>
    </source>
</reference>
<dbReference type="Pfam" id="PF00617">
    <property type="entry name" value="RasGEF"/>
    <property type="match status" value="1"/>
</dbReference>
<sequence length="118" mass="13747">MKSYKINIVCFCVFLEYCKDFKNFNSMFAILSGLNTGTVSRLHNTWEKLPSKYQKMFDDLLYFLDPTRNMSKYRNLLNNASSTPPVIPIFPIVKKDLTFIELGNDTRVDGWSTLRRCG</sequence>
<dbReference type="InterPro" id="IPR001895">
    <property type="entry name" value="RASGEF_cat_dom"/>
</dbReference>
<dbReference type="EMBL" id="VXIV02001857">
    <property type="protein sequence ID" value="KAF6029064.1"/>
    <property type="molecule type" value="Genomic_DNA"/>
</dbReference>
<accession>A0A7J7JTS0</accession>
<evidence type="ECO:0000256" key="1">
    <source>
        <dbReference type="ARBA" id="ARBA00022658"/>
    </source>
</evidence>
<dbReference type="AlphaFoldDB" id="A0A7J7JTS0"/>
<dbReference type="PROSITE" id="PS50009">
    <property type="entry name" value="RASGEF_CAT"/>
    <property type="match status" value="1"/>
</dbReference>
<dbReference type="GO" id="GO:0005085">
    <property type="term" value="F:guanyl-nucleotide exchange factor activity"/>
    <property type="evidence" value="ECO:0007669"/>
    <property type="project" value="UniProtKB-KW"/>
</dbReference>
<proteinExistence type="predicted"/>
<evidence type="ECO:0000313" key="4">
    <source>
        <dbReference type="EMBL" id="KAF6029064.1"/>
    </source>
</evidence>
<dbReference type="InterPro" id="IPR023578">
    <property type="entry name" value="Ras_GEF_dom_sf"/>
</dbReference>
<organism evidence="4 5">
    <name type="scientific">Bugula neritina</name>
    <name type="common">Brown bryozoan</name>
    <name type="synonym">Sertularia neritina</name>
    <dbReference type="NCBI Taxonomy" id="10212"/>
    <lineage>
        <taxon>Eukaryota</taxon>
        <taxon>Metazoa</taxon>
        <taxon>Spiralia</taxon>
        <taxon>Lophotrochozoa</taxon>
        <taxon>Bryozoa</taxon>
        <taxon>Gymnolaemata</taxon>
        <taxon>Cheilostomatida</taxon>
        <taxon>Flustrina</taxon>
        <taxon>Buguloidea</taxon>
        <taxon>Bugulidae</taxon>
        <taxon>Bugula</taxon>
    </lineage>
</organism>
<evidence type="ECO:0000259" key="3">
    <source>
        <dbReference type="PROSITE" id="PS50009"/>
    </source>
</evidence>
<keyword evidence="5" id="KW-1185">Reference proteome</keyword>
<gene>
    <name evidence="4" type="ORF">EB796_012614</name>
</gene>
<feature type="domain" description="Ras-GEF" evidence="3">
    <location>
        <begin position="1"/>
        <end position="118"/>
    </location>
</feature>
<dbReference type="SUPFAM" id="SSF48366">
    <property type="entry name" value="Ras GEF"/>
    <property type="match status" value="1"/>
</dbReference>
<protein>
    <submittedName>
        <fullName evidence="4">RAPGEF2</fullName>
    </submittedName>
</protein>
<dbReference type="OrthoDB" id="21144at2759"/>
<name>A0A7J7JTS0_BUGNE</name>
<dbReference type="Proteomes" id="UP000593567">
    <property type="component" value="Unassembled WGS sequence"/>
</dbReference>
<dbReference type="GO" id="GO:0007265">
    <property type="term" value="P:Ras protein signal transduction"/>
    <property type="evidence" value="ECO:0007669"/>
    <property type="project" value="TreeGrafter"/>
</dbReference>
<keyword evidence="1 2" id="KW-0344">Guanine-nucleotide releasing factor</keyword>
<evidence type="ECO:0000313" key="5">
    <source>
        <dbReference type="Proteomes" id="UP000593567"/>
    </source>
</evidence>
<evidence type="ECO:0000256" key="2">
    <source>
        <dbReference type="PROSITE-ProRule" id="PRU00168"/>
    </source>
</evidence>